<dbReference type="EMBL" id="GBXM01101481">
    <property type="protein sequence ID" value="JAH07096.1"/>
    <property type="molecule type" value="Transcribed_RNA"/>
</dbReference>
<organism evidence="1">
    <name type="scientific">Anguilla anguilla</name>
    <name type="common">European freshwater eel</name>
    <name type="synonym">Muraena anguilla</name>
    <dbReference type="NCBI Taxonomy" id="7936"/>
    <lineage>
        <taxon>Eukaryota</taxon>
        <taxon>Metazoa</taxon>
        <taxon>Chordata</taxon>
        <taxon>Craniata</taxon>
        <taxon>Vertebrata</taxon>
        <taxon>Euteleostomi</taxon>
        <taxon>Actinopterygii</taxon>
        <taxon>Neopterygii</taxon>
        <taxon>Teleostei</taxon>
        <taxon>Anguilliformes</taxon>
        <taxon>Anguillidae</taxon>
        <taxon>Anguilla</taxon>
    </lineage>
</organism>
<protein>
    <submittedName>
        <fullName evidence="1">Uncharacterized protein</fullName>
    </submittedName>
</protein>
<dbReference type="AlphaFoldDB" id="A0A0E9PR36"/>
<name>A0A0E9PR36_ANGAN</name>
<proteinExistence type="predicted"/>
<reference evidence="1" key="1">
    <citation type="submission" date="2014-11" db="EMBL/GenBank/DDBJ databases">
        <authorList>
            <person name="Amaro Gonzalez C."/>
        </authorList>
    </citation>
    <scope>NUCLEOTIDE SEQUENCE</scope>
</reference>
<accession>A0A0E9PR36</accession>
<evidence type="ECO:0000313" key="1">
    <source>
        <dbReference type="EMBL" id="JAH07096.1"/>
    </source>
</evidence>
<sequence length="33" mass="3831">MIYNVSISYTSKWLLGENALGKVKTFNLWKIVL</sequence>
<reference evidence="1" key="2">
    <citation type="journal article" date="2015" name="Fish Shellfish Immunol.">
        <title>Early steps in the European eel (Anguilla anguilla)-Vibrio vulnificus interaction in the gills: Role of the RtxA13 toxin.</title>
        <authorList>
            <person name="Callol A."/>
            <person name="Pajuelo D."/>
            <person name="Ebbesson L."/>
            <person name="Teles M."/>
            <person name="MacKenzie S."/>
            <person name="Amaro C."/>
        </authorList>
    </citation>
    <scope>NUCLEOTIDE SEQUENCE</scope>
</reference>